<evidence type="ECO:0000256" key="2">
    <source>
        <dbReference type="ARBA" id="ARBA00022741"/>
    </source>
</evidence>
<evidence type="ECO:0000256" key="3">
    <source>
        <dbReference type="ARBA" id="ARBA00022840"/>
    </source>
</evidence>
<dbReference type="PROSITE" id="PS50893">
    <property type="entry name" value="ABC_TRANSPORTER_2"/>
    <property type="match status" value="1"/>
</dbReference>
<dbReference type="RefSeq" id="WP_280102253.1">
    <property type="nucleotide sequence ID" value="NZ_CP122979.1"/>
</dbReference>
<dbReference type="InterPro" id="IPR017871">
    <property type="entry name" value="ABC_transporter-like_CS"/>
</dbReference>
<dbReference type="PROSITE" id="PS00211">
    <property type="entry name" value="ABC_TRANSPORTER_1"/>
    <property type="match status" value="1"/>
</dbReference>
<dbReference type="EMBL" id="CP122979">
    <property type="protein sequence ID" value="WGI36950.1"/>
    <property type="molecule type" value="Genomic_DNA"/>
</dbReference>
<feature type="domain" description="ABC transporter" evidence="4">
    <location>
        <begin position="5"/>
        <end position="233"/>
    </location>
</feature>
<evidence type="ECO:0000313" key="5">
    <source>
        <dbReference type="EMBL" id="WGI36950.1"/>
    </source>
</evidence>
<evidence type="ECO:0000259" key="4">
    <source>
        <dbReference type="PROSITE" id="PS50893"/>
    </source>
</evidence>
<dbReference type="InterPro" id="IPR003439">
    <property type="entry name" value="ABC_transporter-like_ATP-bd"/>
</dbReference>
<protein>
    <submittedName>
        <fullName evidence="5">ABC transporter ATP-binding protein</fullName>
    </submittedName>
</protein>
<dbReference type="Pfam" id="PF00005">
    <property type="entry name" value="ABC_tran"/>
    <property type="match status" value="1"/>
</dbReference>
<dbReference type="CDD" id="cd03230">
    <property type="entry name" value="ABC_DR_subfamily_A"/>
    <property type="match status" value="1"/>
</dbReference>
<dbReference type="InterPro" id="IPR027417">
    <property type="entry name" value="P-loop_NTPase"/>
</dbReference>
<keyword evidence="6" id="KW-1185">Reference proteome</keyword>
<sequence>MKKIVEIKNLTKLYNDQKSGIKNISFDIYEGKFHAFIGSNGSGKTTTIKSLVNAYSKFQGEILINGILNTNASAKSLIGYIPEHPKFPPFFTTWDYLYAFALLNYNKQEASEKVDKLIKQFKLEKLKDLKPFNFSSGQKKKVLLSQSIINDPKILIMDEPTANLDPLARRELFEILNSYKELGNTIFISTHELFEISRFVDYVTIIHLGDIIYSGPFLKNSNLEEFYFQKLKEHKKNYEK</sequence>
<dbReference type="PANTHER" id="PTHR42939:SF1">
    <property type="entry name" value="ABC TRANSPORTER ATP-BINDING PROTEIN ALBC-RELATED"/>
    <property type="match status" value="1"/>
</dbReference>
<keyword evidence="1" id="KW-0813">Transport</keyword>
<gene>
    <name evidence="5" type="ORF">QEG99_01550</name>
</gene>
<evidence type="ECO:0000256" key="1">
    <source>
        <dbReference type="ARBA" id="ARBA00022448"/>
    </source>
</evidence>
<keyword evidence="2" id="KW-0547">Nucleotide-binding</keyword>
<name>A0ABY8LUP5_9BACT</name>
<evidence type="ECO:0000313" key="6">
    <source>
        <dbReference type="Proteomes" id="UP001179842"/>
    </source>
</evidence>
<dbReference type="SMART" id="SM00382">
    <property type="entry name" value="AAA"/>
    <property type="match status" value="1"/>
</dbReference>
<dbReference type="PANTHER" id="PTHR42939">
    <property type="entry name" value="ABC TRANSPORTER ATP-BINDING PROTEIN ALBC-RELATED"/>
    <property type="match status" value="1"/>
</dbReference>
<accession>A0ABY8LUP5</accession>
<dbReference type="Gene3D" id="3.40.50.300">
    <property type="entry name" value="P-loop containing nucleotide triphosphate hydrolases"/>
    <property type="match status" value="1"/>
</dbReference>
<organism evidence="5 6">
    <name type="scientific">Mesomycoplasma lagogenitalium</name>
    <dbReference type="NCBI Taxonomy" id="171286"/>
    <lineage>
        <taxon>Bacteria</taxon>
        <taxon>Bacillati</taxon>
        <taxon>Mycoplasmatota</taxon>
        <taxon>Mycoplasmoidales</taxon>
        <taxon>Metamycoplasmataceae</taxon>
        <taxon>Mesomycoplasma</taxon>
    </lineage>
</organism>
<dbReference type="SUPFAM" id="SSF52540">
    <property type="entry name" value="P-loop containing nucleoside triphosphate hydrolases"/>
    <property type="match status" value="1"/>
</dbReference>
<dbReference type="Proteomes" id="UP001179842">
    <property type="component" value="Chromosome"/>
</dbReference>
<reference evidence="5" key="1">
    <citation type="submission" date="2023-04" db="EMBL/GenBank/DDBJ databases">
        <title>Completed genome of Mycoplasma lagogenitalium type strain 12MS.</title>
        <authorList>
            <person name="Spergser J."/>
        </authorList>
    </citation>
    <scope>NUCLEOTIDE SEQUENCE</scope>
    <source>
        <strain evidence="5">12MS</strain>
    </source>
</reference>
<proteinExistence type="predicted"/>
<dbReference type="InterPro" id="IPR003593">
    <property type="entry name" value="AAA+_ATPase"/>
</dbReference>
<keyword evidence="3 5" id="KW-0067">ATP-binding</keyword>
<dbReference type="GO" id="GO:0005524">
    <property type="term" value="F:ATP binding"/>
    <property type="evidence" value="ECO:0007669"/>
    <property type="project" value="UniProtKB-KW"/>
</dbReference>
<dbReference type="InterPro" id="IPR051782">
    <property type="entry name" value="ABC_Transporter_VariousFunc"/>
</dbReference>